<evidence type="ECO:0000256" key="4">
    <source>
        <dbReference type="ARBA" id="ARBA00022801"/>
    </source>
</evidence>
<dbReference type="HAMAP" id="MF_00265">
    <property type="entry name" value="VapC_Nob1"/>
    <property type="match status" value="1"/>
</dbReference>
<dbReference type="AlphaFoldDB" id="A0A1Z5HNV8"/>
<accession>A0A1Z5HNV8</accession>
<dbReference type="InterPro" id="IPR002716">
    <property type="entry name" value="PIN_dom"/>
</dbReference>
<dbReference type="Proteomes" id="UP000197032">
    <property type="component" value="Unassembled WGS sequence"/>
</dbReference>
<keyword evidence="2 5" id="KW-0540">Nuclease</keyword>
<dbReference type="InterPro" id="IPR022907">
    <property type="entry name" value="VapC_family"/>
</dbReference>
<organism evidence="7 8">
    <name type="scientific">Calderihabitans maritimus</name>
    <dbReference type="NCBI Taxonomy" id="1246530"/>
    <lineage>
        <taxon>Bacteria</taxon>
        <taxon>Bacillati</taxon>
        <taxon>Bacillota</taxon>
        <taxon>Clostridia</taxon>
        <taxon>Neomoorellales</taxon>
        <taxon>Calderihabitantaceae</taxon>
        <taxon>Calderihabitans</taxon>
    </lineage>
</organism>
<evidence type="ECO:0000256" key="1">
    <source>
        <dbReference type="ARBA" id="ARBA00022649"/>
    </source>
</evidence>
<dbReference type="EC" id="3.1.-.-" evidence="5"/>
<gene>
    <name evidence="5" type="primary">vapC</name>
    <name evidence="7" type="ORF">KKC1_01470</name>
</gene>
<sequence>MYLVDTNVWLERLLDQARSEEVRAFLDHMPSERLFITDFAFHSIGVVLSRLNRVEALLRFVRDAFMDGAVVLIHLEPEDTQHLVRVIEQFNMDFDDAYQYVTAEKYNLTIVSFDSDFDRTERGRKTPAEVLGNHVS</sequence>
<evidence type="ECO:0000313" key="8">
    <source>
        <dbReference type="Proteomes" id="UP000197032"/>
    </source>
</evidence>
<comment type="cofactor">
    <cofactor evidence="5">
        <name>Mg(2+)</name>
        <dbReference type="ChEBI" id="CHEBI:18420"/>
    </cofactor>
</comment>
<evidence type="ECO:0000256" key="3">
    <source>
        <dbReference type="ARBA" id="ARBA00022723"/>
    </source>
</evidence>
<dbReference type="CDD" id="cd09854">
    <property type="entry name" value="PIN_VapC-like"/>
    <property type="match status" value="1"/>
</dbReference>
<comment type="similarity">
    <text evidence="5">Belongs to the PINc/VapC protein family.</text>
</comment>
<feature type="binding site" evidence="5">
    <location>
        <position position="5"/>
    </location>
    <ligand>
        <name>Mg(2+)</name>
        <dbReference type="ChEBI" id="CHEBI:18420"/>
    </ligand>
</feature>
<dbReference type="GO" id="GO:0004540">
    <property type="term" value="F:RNA nuclease activity"/>
    <property type="evidence" value="ECO:0007669"/>
    <property type="project" value="InterPro"/>
</dbReference>
<protein>
    <recommendedName>
        <fullName evidence="5">Ribonuclease VapC</fullName>
        <shortName evidence="5">RNase VapC</shortName>
        <ecNumber evidence="5">3.1.-.-</ecNumber>
    </recommendedName>
    <alternativeName>
        <fullName evidence="5">Toxin VapC</fullName>
    </alternativeName>
</protein>
<keyword evidence="4 5" id="KW-0378">Hydrolase</keyword>
<dbReference type="Pfam" id="PF01850">
    <property type="entry name" value="PIN"/>
    <property type="match status" value="1"/>
</dbReference>
<name>A0A1Z5HNV8_9FIRM</name>
<dbReference type="InterPro" id="IPR029060">
    <property type="entry name" value="PIN-like_dom_sf"/>
</dbReference>
<dbReference type="SUPFAM" id="SSF88723">
    <property type="entry name" value="PIN domain-like"/>
    <property type="match status" value="1"/>
</dbReference>
<dbReference type="OrthoDB" id="572702at2"/>
<feature type="domain" description="PIN" evidence="6">
    <location>
        <begin position="2"/>
        <end position="121"/>
    </location>
</feature>
<keyword evidence="5" id="KW-0800">Toxin</keyword>
<keyword evidence="8" id="KW-1185">Reference proteome</keyword>
<dbReference type="GO" id="GO:0016787">
    <property type="term" value="F:hydrolase activity"/>
    <property type="evidence" value="ECO:0007669"/>
    <property type="project" value="UniProtKB-KW"/>
</dbReference>
<feature type="binding site" evidence="5">
    <location>
        <position position="96"/>
    </location>
    <ligand>
        <name>Mg(2+)</name>
        <dbReference type="ChEBI" id="CHEBI:18420"/>
    </ligand>
</feature>
<proteinExistence type="inferred from homology"/>
<evidence type="ECO:0000256" key="2">
    <source>
        <dbReference type="ARBA" id="ARBA00022722"/>
    </source>
</evidence>
<dbReference type="Gene3D" id="3.40.50.1010">
    <property type="entry name" value="5'-nuclease"/>
    <property type="match status" value="1"/>
</dbReference>
<comment type="function">
    <text evidence="5">Toxic component of a toxin-antitoxin (TA) system. An RNase.</text>
</comment>
<evidence type="ECO:0000313" key="7">
    <source>
        <dbReference type="EMBL" id="GAW90985.1"/>
    </source>
</evidence>
<keyword evidence="5" id="KW-0460">Magnesium</keyword>
<keyword evidence="1 5" id="KW-1277">Toxin-antitoxin system</keyword>
<evidence type="ECO:0000256" key="5">
    <source>
        <dbReference type="HAMAP-Rule" id="MF_00265"/>
    </source>
</evidence>
<dbReference type="EMBL" id="BDGJ01000003">
    <property type="protein sequence ID" value="GAW90985.1"/>
    <property type="molecule type" value="Genomic_DNA"/>
</dbReference>
<dbReference type="RefSeq" id="WP_088552588.1">
    <property type="nucleotide sequence ID" value="NZ_BDGJ01000003.1"/>
</dbReference>
<evidence type="ECO:0000259" key="6">
    <source>
        <dbReference type="Pfam" id="PF01850"/>
    </source>
</evidence>
<reference evidence="8" key="1">
    <citation type="journal article" date="2017" name="Appl. Environ. Microbiol.">
        <title>Genomic analysis of Calderihabitans maritimus KKC1, a thermophilic hydrogenogenic carboxydotrophic bacterium isolated from marine sediment.</title>
        <authorList>
            <person name="Omae K."/>
            <person name="Yoneda Y."/>
            <person name="Fukuyama Y."/>
            <person name="Yoshida T."/>
            <person name="Sako Y."/>
        </authorList>
    </citation>
    <scope>NUCLEOTIDE SEQUENCE [LARGE SCALE GENOMIC DNA]</scope>
    <source>
        <strain evidence="8">KKC1</strain>
    </source>
</reference>
<keyword evidence="3 5" id="KW-0479">Metal-binding</keyword>
<dbReference type="GO" id="GO:0000287">
    <property type="term" value="F:magnesium ion binding"/>
    <property type="evidence" value="ECO:0007669"/>
    <property type="project" value="UniProtKB-UniRule"/>
</dbReference>
<comment type="caution">
    <text evidence="7">The sequence shown here is derived from an EMBL/GenBank/DDBJ whole genome shotgun (WGS) entry which is preliminary data.</text>
</comment>
<dbReference type="GO" id="GO:0090729">
    <property type="term" value="F:toxin activity"/>
    <property type="evidence" value="ECO:0007669"/>
    <property type="project" value="UniProtKB-KW"/>
</dbReference>